<dbReference type="Pfam" id="PF12261">
    <property type="entry name" value="T_hemolysin"/>
    <property type="match status" value="1"/>
</dbReference>
<gene>
    <name evidence="1" type="ORF">WL1483_1062</name>
</gene>
<dbReference type="RefSeq" id="WP_050665091.1">
    <property type="nucleotide sequence ID" value="NZ_CDDB01000011.1"/>
</dbReference>
<reference evidence="1 2" key="2">
    <citation type="journal article" date="2016" name="Genome Announc.">
        <title>Complete Genome Sequence of the Highly Virulent Aeromonas schubertii Strain WL1483, Isolated from Diseased Snakehead Fish (Channa argus) in China.</title>
        <authorList>
            <person name="Liu L."/>
            <person name="Li N."/>
            <person name="Zhang D."/>
            <person name="Fu X."/>
            <person name="Shi C."/>
            <person name="Lin Q."/>
            <person name="Hao G."/>
        </authorList>
    </citation>
    <scope>NUCLEOTIDE SEQUENCE [LARGE SCALE GENOMIC DNA]</scope>
    <source>
        <strain evidence="1 2">WL1483</strain>
    </source>
</reference>
<dbReference type="STRING" id="652.WL1483_1062"/>
<dbReference type="AlphaFoldDB" id="A0A0S2SFK1"/>
<dbReference type="InterPro" id="IPR016181">
    <property type="entry name" value="Acyl_CoA_acyltransferase"/>
</dbReference>
<organism evidence="1 2">
    <name type="scientific">Aeromonas schubertii</name>
    <dbReference type="NCBI Taxonomy" id="652"/>
    <lineage>
        <taxon>Bacteria</taxon>
        <taxon>Pseudomonadati</taxon>
        <taxon>Pseudomonadota</taxon>
        <taxon>Gammaproteobacteria</taxon>
        <taxon>Aeromonadales</taxon>
        <taxon>Aeromonadaceae</taxon>
        <taxon>Aeromonas</taxon>
    </lineage>
</organism>
<dbReference type="OrthoDB" id="7432757at2"/>
<evidence type="ECO:0000313" key="2">
    <source>
        <dbReference type="Proteomes" id="UP000058114"/>
    </source>
</evidence>
<dbReference type="Proteomes" id="UP000058114">
    <property type="component" value="Chromosome"/>
</dbReference>
<dbReference type="EMBL" id="CP013067">
    <property type="protein sequence ID" value="ALP40481.1"/>
    <property type="molecule type" value="Genomic_DNA"/>
</dbReference>
<dbReference type="InterPro" id="IPR022050">
    <property type="entry name" value="T_hemolysin"/>
</dbReference>
<dbReference type="KEGG" id="asr:WL1483_1062"/>
<proteinExistence type="predicted"/>
<accession>A0A0S2SFK1</accession>
<reference evidence="2" key="1">
    <citation type="submission" date="2015-10" db="EMBL/GenBank/DDBJ databases">
        <title>Complete Genome Sequence of Aeromonas schubertii strain WL1483.</title>
        <authorList>
            <person name="Liu L."/>
        </authorList>
    </citation>
    <scope>NUCLEOTIDE SEQUENCE [LARGE SCALE GENOMIC DNA]</scope>
    <source>
        <strain evidence="2">WL1483</strain>
    </source>
</reference>
<dbReference type="PATRIC" id="fig|652.5.peg.1215"/>
<evidence type="ECO:0000313" key="1">
    <source>
        <dbReference type="EMBL" id="ALP40481.1"/>
    </source>
</evidence>
<dbReference type="SUPFAM" id="SSF55729">
    <property type="entry name" value="Acyl-CoA N-acyltransferases (Nat)"/>
    <property type="match status" value="1"/>
</dbReference>
<sequence>MPSEIQAPYRLVIADTPDEIGRLQGYIQTAYAREFDATIPHFLPTLIALYRADDSLVGACGLSLATAPLYLERYLDAPIEAVIAERLGITTRRDRLVEVGNFACAEPGHARIMFAALCKLLCENALDYVVFTGTARLRNSFTRLQLNPVELATALPERMGEEASAWGHYYHCKPRVMVGDLGLGRRVLANHSLLLGLFAPMPPLFPLARSALS</sequence>
<protein>
    <submittedName>
        <fullName evidence="1">Thermostable hemolysin</fullName>
    </submittedName>
</protein>
<name>A0A0S2SFK1_9GAMM</name>